<dbReference type="Proteomes" id="UP000195913">
    <property type="component" value="Unassembled WGS sequence"/>
</dbReference>
<keyword evidence="1" id="KW-0812">Transmembrane</keyword>
<sequence length="62" mass="6570">MLKIITPLAWLFMMATLALGAASLIGDADLIAYLLPCLALAVALSVVRLTLIRRRDAESTAG</sequence>
<accession>A0A1R4EP49</accession>
<dbReference type="RefSeq" id="WP_086993621.1">
    <property type="nucleotide sequence ID" value="NZ_FUHW01000001.1"/>
</dbReference>
<feature type="transmembrane region" description="Helical" evidence="1">
    <location>
        <begin position="30"/>
        <end position="51"/>
    </location>
</feature>
<gene>
    <name evidence="2" type="ORF">FM101_00025</name>
</gene>
<dbReference type="EMBL" id="FUHW01000001">
    <property type="protein sequence ID" value="SJM45443.1"/>
    <property type="molecule type" value="Genomic_DNA"/>
</dbReference>
<name>A0A1R4EP49_9MICC</name>
<proteinExistence type="predicted"/>
<keyword evidence="3" id="KW-1185">Reference proteome</keyword>
<organism evidence="2 3">
    <name type="scientific">Arthrobacter rhombi</name>
    <dbReference type="NCBI Taxonomy" id="71253"/>
    <lineage>
        <taxon>Bacteria</taxon>
        <taxon>Bacillati</taxon>
        <taxon>Actinomycetota</taxon>
        <taxon>Actinomycetes</taxon>
        <taxon>Micrococcales</taxon>
        <taxon>Micrococcaceae</taxon>
        <taxon>Arthrobacter</taxon>
    </lineage>
</organism>
<evidence type="ECO:0000313" key="2">
    <source>
        <dbReference type="EMBL" id="SJM45443.1"/>
    </source>
</evidence>
<protein>
    <submittedName>
        <fullName evidence="2">Uncharacterized protein</fullName>
    </submittedName>
</protein>
<keyword evidence="1" id="KW-1133">Transmembrane helix</keyword>
<reference evidence="2 3" key="1">
    <citation type="submission" date="2017-02" db="EMBL/GenBank/DDBJ databases">
        <authorList>
            <person name="Peterson S.W."/>
        </authorList>
    </citation>
    <scope>NUCLEOTIDE SEQUENCE [LARGE SCALE GENOMIC DNA]</scope>
    <source>
        <strain evidence="2 3">B Ar 00.02</strain>
    </source>
</reference>
<evidence type="ECO:0000313" key="3">
    <source>
        <dbReference type="Proteomes" id="UP000195913"/>
    </source>
</evidence>
<dbReference type="AlphaFoldDB" id="A0A1R4EP49"/>
<keyword evidence="1" id="KW-0472">Membrane</keyword>
<evidence type="ECO:0000256" key="1">
    <source>
        <dbReference type="SAM" id="Phobius"/>
    </source>
</evidence>